<dbReference type="InterPro" id="IPR052018">
    <property type="entry name" value="PHP_domain"/>
</dbReference>
<dbReference type="EMBL" id="CP002360">
    <property type="protein sequence ID" value="AEE95864.1"/>
    <property type="molecule type" value="Genomic_DNA"/>
</dbReference>
<dbReference type="GO" id="GO:0035312">
    <property type="term" value="F:5'-3' DNA exonuclease activity"/>
    <property type="evidence" value="ECO:0007669"/>
    <property type="project" value="TreeGrafter"/>
</dbReference>
<dbReference type="InterPro" id="IPR004013">
    <property type="entry name" value="PHP_dom"/>
</dbReference>
<dbReference type="PANTHER" id="PTHR42924:SF3">
    <property type="entry name" value="POLYMERASE_HISTIDINOL PHOSPHATASE N-TERMINAL DOMAIN-CONTAINING PROTEIN"/>
    <property type="match status" value="1"/>
</dbReference>
<protein>
    <submittedName>
        <fullName evidence="2">PHP domain protein</fullName>
    </submittedName>
</protein>
<dbReference type="CDD" id="cd07438">
    <property type="entry name" value="PHP_HisPPase_AMP"/>
    <property type="match status" value="1"/>
</dbReference>
<sequence>MAGDLHVHTTASDGLLSPSKIIGEAAGRGLSFIAITDHDTTAAIEEATKAGSVAGVTVIPGIELNTEYKGKEMHILGYFIDIYQKWFQELLVHIKDAREARAHRILDNLKAYYGMDIPWDLVQAIAGSASIGRPHIARAMLRLGLIKDMGEAFNNYISQDSPAYVPRYKMIPEEAIGYIKKLGGVAVVAHPGLLADKSAIFHAIDNGVDGLEVYHTKHDGKDEQYLRAIADNYRLIVTGGSDCHGELVDGDITLGAVKVPDEVMYKLKDLHVKRSKPA</sequence>
<dbReference type="SUPFAM" id="SSF89550">
    <property type="entry name" value="PHP domain-like"/>
    <property type="match status" value="1"/>
</dbReference>
<feature type="domain" description="Polymerase/histidinol phosphatase N-terminal" evidence="1">
    <location>
        <begin position="3"/>
        <end position="68"/>
    </location>
</feature>
<dbReference type="Pfam" id="PF02811">
    <property type="entry name" value="PHP"/>
    <property type="match status" value="1"/>
</dbReference>
<dbReference type="KEGG" id="mas:Mahau_0661"/>
<dbReference type="AlphaFoldDB" id="F4A0I5"/>
<evidence type="ECO:0000313" key="3">
    <source>
        <dbReference type="Proteomes" id="UP000008457"/>
    </source>
</evidence>
<gene>
    <name evidence="2" type="ordered locus">Mahau_0661</name>
</gene>
<organism evidence="2 3">
    <name type="scientific">Mahella australiensis (strain DSM 15567 / CIP 107919 / 50-1 BON)</name>
    <dbReference type="NCBI Taxonomy" id="697281"/>
    <lineage>
        <taxon>Bacteria</taxon>
        <taxon>Bacillati</taxon>
        <taxon>Bacillota</taxon>
        <taxon>Clostridia</taxon>
        <taxon>Thermoanaerobacterales</taxon>
        <taxon>Thermoanaerobacterales Family IV. Incertae Sedis</taxon>
        <taxon>Mahella</taxon>
    </lineage>
</organism>
<dbReference type="OrthoDB" id="9804333at2"/>
<dbReference type="STRING" id="697281.Mahau_0661"/>
<keyword evidence="3" id="KW-1185">Reference proteome</keyword>
<dbReference type="Gene3D" id="1.10.150.650">
    <property type="match status" value="1"/>
</dbReference>
<dbReference type="InterPro" id="IPR003141">
    <property type="entry name" value="Pol/His_phosphatase_N"/>
</dbReference>
<dbReference type="Gene3D" id="3.20.20.140">
    <property type="entry name" value="Metal-dependent hydrolases"/>
    <property type="match status" value="1"/>
</dbReference>
<dbReference type="SMART" id="SM00481">
    <property type="entry name" value="POLIIIAc"/>
    <property type="match status" value="1"/>
</dbReference>
<dbReference type="PANTHER" id="PTHR42924">
    <property type="entry name" value="EXONUCLEASE"/>
    <property type="match status" value="1"/>
</dbReference>
<evidence type="ECO:0000313" key="2">
    <source>
        <dbReference type="EMBL" id="AEE95864.1"/>
    </source>
</evidence>
<dbReference type="GO" id="GO:0004534">
    <property type="term" value="F:5'-3' RNA exonuclease activity"/>
    <property type="evidence" value="ECO:0007669"/>
    <property type="project" value="TreeGrafter"/>
</dbReference>
<dbReference type="Proteomes" id="UP000008457">
    <property type="component" value="Chromosome"/>
</dbReference>
<reference evidence="3" key="1">
    <citation type="submission" date="2010-11" db="EMBL/GenBank/DDBJ databases">
        <title>The complete genome of Mahella australiensis DSM 15567.</title>
        <authorList>
            <consortium name="US DOE Joint Genome Institute (JGI-PGF)"/>
            <person name="Lucas S."/>
            <person name="Copeland A."/>
            <person name="Lapidus A."/>
            <person name="Bruce D."/>
            <person name="Goodwin L."/>
            <person name="Pitluck S."/>
            <person name="Kyrpides N."/>
            <person name="Mavromatis K."/>
            <person name="Pagani I."/>
            <person name="Ivanova N."/>
            <person name="Teshima H."/>
            <person name="Brettin T."/>
            <person name="Detter J.C."/>
            <person name="Han C."/>
            <person name="Tapia R."/>
            <person name="Land M."/>
            <person name="Hauser L."/>
            <person name="Markowitz V."/>
            <person name="Cheng J.-F."/>
            <person name="Hugenholtz P."/>
            <person name="Woyke T."/>
            <person name="Wu D."/>
            <person name="Spring S."/>
            <person name="Pukall R."/>
            <person name="Steenblock K."/>
            <person name="Schneider S."/>
            <person name="Klenk H.-P."/>
            <person name="Eisen J.A."/>
        </authorList>
    </citation>
    <scope>NUCLEOTIDE SEQUENCE [LARGE SCALE GENOMIC DNA]</scope>
    <source>
        <strain evidence="3">DSM 15567 / CIP 107919 / 50-1 BON</strain>
    </source>
</reference>
<dbReference type="HOGENOM" id="CLU_067347_1_0_9"/>
<name>F4A0I5_MAHA5</name>
<reference evidence="2 3" key="2">
    <citation type="journal article" date="2011" name="Stand. Genomic Sci.">
        <title>Complete genome sequence of Mahella australiensis type strain (50-1 BON).</title>
        <authorList>
            <person name="Sikorski J."/>
            <person name="Teshima H."/>
            <person name="Nolan M."/>
            <person name="Lucas S."/>
            <person name="Hammon N."/>
            <person name="Deshpande S."/>
            <person name="Cheng J.F."/>
            <person name="Pitluck S."/>
            <person name="Liolios K."/>
            <person name="Pagani I."/>
            <person name="Ivanova N."/>
            <person name="Huntemann M."/>
            <person name="Mavromatis K."/>
            <person name="Ovchinikova G."/>
            <person name="Pati A."/>
            <person name="Tapia R."/>
            <person name="Han C."/>
            <person name="Goodwin L."/>
            <person name="Chen A."/>
            <person name="Palaniappan K."/>
            <person name="Land M."/>
            <person name="Hauser L."/>
            <person name="Ngatchou-Djao O.D."/>
            <person name="Rohde M."/>
            <person name="Pukall R."/>
            <person name="Spring S."/>
            <person name="Abt B."/>
            <person name="Goker M."/>
            <person name="Detter J.C."/>
            <person name="Woyke T."/>
            <person name="Bristow J."/>
            <person name="Markowitz V."/>
            <person name="Hugenholtz P."/>
            <person name="Eisen J.A."/>
            <person name="Kyrpides N.C."/>
            <person name="Klenk H.P."/>
            <person name="Lapidus A."/>
        </authorList>
    </citation>
    <scope>NUCLEOTIDE SEQUENCE [LARGE SCALE GENOMIC DNA]</scope>
    <source>
        <strain evidence="3">DSM 15567 / CIP 107919 / 50-1 BON</strain>
    </source>
</reference>
<dbReference type="RefSeq" id="WP_013780297.1">
    <property type="nucleotide sequence ID" value="NC_015520.1"/>
</dbReference>
<proteinExistence type="predicted"/>
<dbReference type="eggNOG" id="COG0613">
    <property type="taxonomic scope" value="Bacteria"/>
</dbReference>
<dbReference type="InterPro" id="IPR016195">
    <property type="entry name" value="Pol/histidinol_Pase-like"/>
</dbReference>
<evidence type="ECO:0000259" key="1">
    <source>
        <dbReference type="SMART" id="SM00481"/>
    </source>
</evidence>
<accession>F4A0I5</accession>